<gene>
    <name evidence="9" type="ORF">H9868_03860</name>
</gene>
<dbReference type="Proteomes" id="UP000824192">
    <property type="component" value="Unassembled WGS sequence"/>
</dbReference>
<evidence type="ECO:0000256" key="1">
    <source>
        <dbReference type="ARBA" id="ARBA00000085"/>
    </source>
</evidence>
<evidence type="ECO:0000313" key="10">
    <source>
        <dbReference type="Proteomes" id="UP000824192"/>
    </source>
</evidence>
<keyword evidence="4" id="KW-0808">Transferase</keyword>
<proteinExistence type="predicted"/>
<evidence type="ECO:0000256" key="5">
    <source>
        <dbReference type="ARBA" id="ARBA00022777"/>
    </source>
</evidence>
<evidence type="ECO:0000256" key="2">
    <source>
        <dbReference type="ARBA" id="ARBA00012438"/>
    </source>
</evidence>
<dbReference type="SUPFAM" id="SSF55874">
    <property type="entry name" value="ATPase domain of HSP90 chaperone/DNA topoisomerase II/histidine kinase"/>
    <property type="match status" value="1"/>
</dbReference>
<dbReference type="GO" id="GO:0000155">
    <property type="term" value="F:phosphorelay sensor kinase activity"/>
    <property type="evidence" value="ECO:0007669"/>
    <property type="project" value="InterPro"/>
</dbReference>
<comment type="catalytic activity">
    <reaction evidence="1">
        <text>ATP + protein L-histidine = ADP + protein N-phospho-L-histidine.</text>
        <dbReference type="EC" id="2.7.13.3"/>
    </reaction>
</comment>
<dbReference type="PANTHER" id="PTHR44936">
    <property type="entry name" value="SENSOR PROTEIN CREC"/>
    <property type="match status" value="1"/>
</dbReference>
<dbReference type="GO" id="GO:0005886">
    <property type="term" value="C:plasma membrane"/>
    <property type="evidence" value="ECO:0007669"/>
    <property type="project" value="UniProtKB-SubCell"/>
</dbReference>
<dbReference type="CDD" id="cd00082">
    <property type="entry name" value="HisKA"/>
    <property type="match status" value="1"/>
</dbReference>
<dbReference type="PANTHER" id="PTHR44936:SF9">
    <property type="entry name" value="SENSOR PROTEIN CREC"/>
    <property type="match status" value="1"/>
</dbReference>
<dbReference type="InterPro" id="IPR005467">
    <property type="entry name" value="His_kinase_dom"/>
</dbReference>
<dbReference type="SMART" id="SM00387">
    <property type="entry name" value="HATPase_c"/>
    <property type="match status" value="1"/>
</dbReference>
<keyword evidence="3" id="KW-0597">Phosphoprotein</keyword>
<evidence type="ECO:0000313" key="9">
    <source>
        <dbReference type="EMBL" id="HIW93656.1"/>
    </source>
</evidence>
<keyword evidence="6" id="KW-0902">Two-component regulatory system</keyword>
<accession>A0A9D1RVS0</accession>
<dbReference type="InterPro" id="IPR003594">
    <property type="entry name" value="HATPase_dom"/>
</dbReference>
<sequence length="322" mass="35702">MFILAFLAALLGALGLSWKPIAFLSAVCVLCVVGPLVWEYACKAPFYRKANELEEELDGTRRAALLERPDFWEGAVLWDLMDQSEREMNGKLAAAHRENRDYREYVETWVHEIKTPIATARLALENYPGPLADRMEEALFAIDGYVEQALFYARSGAVERDYLVRAMSLRDAVRRTVGKYARPLIAAGFALELGDWEATVYTDAKWVEFILGQLIINAIQYHGPSPKLSFSCAILPQAVELTVADNGPGIPKSDLPRIFQKGFTGENGRTLGKRSTGLGLYLVAQLCARLGLNVRALCPETGGTAMVLTFPRGEFHLPGKES</sequence>
<keyword evidence="7" id="KW-0843">Virulence</keyword>
<evidence type="ECO:0000256" key="3">
    <source>
        <dbReference type="ARBA" id="ARBA00022553"/>
    </source>
</evidence>
<evidence type="ECO:0000256" key="4">
    <source>
        <dbReference type="ARBA" id="ARBA00022679"/>
    </source>
</evidence>
<dbReference type="AlphaFoldDB" id="A0A9D1RVS0"/>
<dbReference type="EMBL" id="DXGA01000084">
    <property type="protein sequence ID" value="HIW93656.1"/>
    <property type="molecule type" value="Genomic_DNA"/>
</dbReference>
<dbReference type="InterPro" id="IPR003661">
    <property type="entry name" value="HisK_dim/P_dom"/>
</dbReference>
<evidence type="ECO:0000259" key="8">
    <source>
        <dbReference type="PROSITE" id="PS50109"/>
    </source>
</evidence>
<dbReference type="PRINTS" id="PR00344">
    <property type="entry name" value="BCTRLSENSOR"/>
</dbReference>
<dbReference type="PROSITE" id="PS50109">
    <property type="entry name" value="HIS_KIN"/>
    <property type="match status" value="1"/>
</dbReference>
<dbReference type="InterPro" id="IPR004358">
    <property type="entry name" value="Sig_transdc_His_kin-like_C"/>
</dbReference>
<dbReference type="EC" id="2.7.13.3" evidence="2"/>
<dbReference type="InterPro" id="IPR050980">
    <property type="entry name" value="2C_sensor_his_kinase"/>
</dbReference>
<reference evidence="9" key="1">
    <citation type="journal article" date="2021" name="PeerJ">
        <title>Extensive microbial diversity within the chicken gut microbiome revealed by metagenomics and culture.</title>
        <authorList>
            <person name="Gilroy R."/>
            <person name="Ravi A."/>
            <person name="Getino M."/>
            <person name="Pursley I."/>
            <person name="Horton D.L."/>
            <person name="Alikhan N.F."/>
            <person name="Baker D."/>
            <person name="Gharbi K."/>
            <person name="Hall N."/>
            <person name="Watson M."/>
            <person name="Adriaenssens E.M."/>
            <person name="Foster-Nyarko E."/>
            <person name="Jarju S."/>
            <person name="Secka A."/>
            <person name="Antonio M."/>
            <person name="Oren A."/>
            <person name="Chaudhuri R.R."/>
            <person name="La Ragione R."/>
            <person name="Hildebrand F."/>
            <person name="Pallen M.J."/>
        </authorList>
    </citation>
    <scope>NUCLEOTIDE SEQUENCE</scope>
    <source>
        <strain evidence="9">ChiGjej6B6-1540</strain>
    </source>
</reference>
<name>A0A9D1RVS0_9FIRM</name>
<comment type="caution">
    <text evidence="9">The sequence shown here is derived from an EMBL/GenBank/DDBJ whole genome shotgun (WGS) entry which is preliminary data.</text>
</comment>
<keyword evidence="5 9" id="KW-0418">Kinase</keyword>
<dbReference type="Pfam" id="PF02518">
    <property type="entry name" value="HATPase_c"/>
    <property type="match status" value="1"/>
</dbReference>
<organism evidence="9 10">
    <name type="scientific">Candidatus Flavonifractor merdipullorum</name>
    <dbReference type="NCBI Taxonomy" id="2838590"/>
    <lineage>
        <taxon>Bacteria</taxon>
        <taxon>Bacillati</taxon>
        <taxon>Bacillota</taxon>
        <taxon>Clostridia</taxon>
        <taxon>Eubacteriales</taxon>
        <taxon>Oscillospiraceae</taxon>
        <taxon>Flavonifractor</taxon>
    </lineage>
</organism>
<dbReference type="InterPro" id="IPR036890">
    <property type="entry name" value="HATPase_C_sf"/>
</dbReference>
<reference evidence="9" key="2">
    <citation type="submission" date="2021-04" db="EMBL/GenBank/DDBJ databases">
        <authorList>
            <person name="Gilroy R."/>
        </authorList>
    </citation>
    <scope>NUCLEOTIDE SEQUENCE</scope>
    <source>
        <strain evidence="9">ChiGjej6B6-1540</strain>
    </source>
</reference>
<dbReference type="Gene3D" id="3.30.565.10">
    <property type="entry name" value="Histidine kinase-like ATPase, C-terminal domain"/>
    <property type="match status" value="1"/>
</dbReference>
<evidence type="ECO:0000256" key="6">
    <source>
        <dbReference type="ARBA" id="ARBA00023012"/>
    </source>
</evidence>
<protein>
    <recommendedName>
        <fullName evidence="2">histidine kinase</fullName>
        <ecNumber evidence="2">2.7.13.3</ecNumber>
    </recommendedName>
</protein>
<evidence type="ECO:0000256" key="7">
    <source>
        <dbReference type="ARBA" id="ARBA00023026"/>
    </source>
</evidence>
<feature type="domain" description="Histidine kinase" evidence="8">
    <location>
        <begin position="108"/>
        <end position="314"/>
    </location>
</feature>